<organism evidence="1 2">
    <name type="scientific">Caballeronia humi</name>
    <dbReference type="NCBI Taxonomy" id="326474"/>
    <lineage>
        <taxon>Bacteria</taxon>
        <taxon>Pseudomonadati</taxon>
        <taxon>Pseudomonadota</taxon>
        <taxon>Betaproteobacteria</taxon>
        <taxon>Burkholderiales</taxon>
        <taxon>Burkholderiaceae</taxon>
        <taxon>Caballeronia</taxon>
    </lineage>
</organism>
<keyword evidence="2" id="KW-1185">Reference proteome</keyword>
<evidence type="ECO:0000313" key="1">
    <source>
        <dbReference type="EMBL" id="SAL59837.1"/>
    </source>
</evidence>
<dbReference type="OrthoDB" id="4518480at2"/>
<dbReference type="SUPFAM" id="SSF51197">
    <property type="entry name" value="Clavaminate synthase-like"/>
    <property type="match status" value="1"/>
</dbReference>
<reference evidence="1" key="1">
    <citation type="submission" date="2016-01" db="EMBL/GenBank/DDBJ databases">
        <authorList>
            <person name="Peeters C."/>
        </authorList>
    </citation>
    <scope>NUCLEOTIDE SEQUENCE [LARGE SCALE GENOMIC DNA]</scope>
    <source>
        <strain evidence="1">LMG 22934</strain>
    </source>
</reference>
<comment type="caution">
    <text evidence="1">The sequence shown here is derived from an EMBL/GenBank/DDBJ whole genome shotgun (WGS) entry which is preliminary data.</text>
</comment>
<dbReference type="Proteomes" id="UP000054977">
    <property type="component" value="Unassembled WGS sequence"/>
</dbReference>
<dbReference type="STRING" id="326474.AWB65_05379"/>
<dbReference type="EMBL" id="FCNW02000043">
    <property type="protein sequence ID" value="SAL59837.1"/>
    <property type="molecule type" value="Genomic_DNA"/>
</dbReference>
<dbReference type="Gene3D" id="2.60.120.650">
    <property type="entry name" value="Cupin"/>
    <property type="match status" value="1"/>
</dbReference>
<sequence>MIPQALDWPLASTDEILSALLALAGQFRTDADRPGLRLNPEPMIDREELRSDIHLFIGGKRLPKAVLDPLLPDIGDSTLEQYGERLCQAAEAADVMLYVTGLQRFTPTIWKRACEFLIPLYESVGLPAGYADLELFMGRYRATPGGVHRDQGTNFHFVISGQKKMHLWPRPDLSEALDPAGEASSDSRRFQTDQWMWDLGHGLSLAAASGDVFHWAIEHWHVGDSPEFSVSLNIALYLNGSPWKLVESALSRALALANASSYPFDPRAEDWHAQGFPSDVSRIFDRLAGMASLESIEALCAREWLRKMTSFGFAIVPPPEASPVVQPGDVFKRTGVIPVLYRRVGGRLLYSANGHVDETIDSPRMLNLFDQINRLQPECEQFVMEPSCDEDVTRKLEVVRRLVQMRAVKPTHRDLAACTNDR</sequence>
<dbReference type="RefSeq" id="WP_125474213.1">
    <property type="nucleotide sequence ID" value="NZ_FCNW02000043.1"/>
</dbReference>
<protein>
    <submittedName>
        <fullName evidence="1">Uncharacterized protein</fullName>
    </submittedName>
</protein>
<dbReference type="AlphaFoldDB" id="A0A158ITD7"/>
<accession>A0A158ITD7</accession>
<evidence type="ECO:0000313" key="2">
    <source>
        <dbReference type="Proteomes" id="UP000054977"/>
    </source>
</evidence>
<gene>
    <name evidence="1" type="ORF">AWB65_05379</name>
</gene>
<name>A0A158ITD7_9BURK</name>
<proteinExistence type="predicted"/>